<name>A0A8S5SLB4_9CAUD</name>
<proteinExistence type="predicted"/>
<accession>A0A8S5SLB4</accession>
<dbReference type="EMBL" id="BK032622">
    <property type="protein sequence ID" value="DAF51801.1"/>
    <property type="molecule type" value="Genomic_DNA"/>
</dbReference>
<sequence>MTVRDLINRAYMQVGDTSQVNYTPYQFLEFYNEGNHILHKLIARYIPDIVSKTENGHQLRPDVELSKMALRILSVKDAKGNDIDYDLTAHQLVTAKDKNQRGLIVVYIPSADYKDMSDNSGYPSEMESMLVNYMVARILKADLSFVSNWENEVSEIARQMDDEGGFIAGGYWPYDSRRIDYDD</sequence>
<protein>
    <submittedName>
        <fullName evidence="1">Uncharacterized protein</fullName>
    </submittedName>
</protein>
<reference evidence="1" key="1">
    <citation type="journal article" date="2021" name="Proc. Natl. Acad. Sci. U.S.A.">
        <title>A Catalog of Tens of Thousands of Viruses from Human Metagenomes Reveals Hidden Associations with Chronic Diseases.</title>
        <authorList>
            <person name="Tisza M.J."/>
            <person name="Buck C.B."/>
        </authorList>
    </citation>
    <scope>NUCLEOTIDE SEQUENCE</scope>
    <source>
        <strain evidence="1">CtHMt20</strain>
    </source>
</reference>
<evidence type="ECO:0000313" key="1">
    <source>
        <dbReference type="EMBL" id="DAF51801.1"/>
    </source>
</evidence>
<organism evidence="1">
    <name type="scientific">Podoviridae sp. ctHMt20</name>
    <dbReference type="NCBI Taxonomy" id="2827728"/>
    <lineage>
        <taxon>Viruses</taxon>
        <taxon>Duplodnaviria</taxon>
        <taxon>Heunggongvirae</taxon>
        <taxon>Uroviricota</taxon>
        <taxon>Caudoviricetes</taxon>
    </lineage>
</organism>